<evidence type="ECO:0008006" key="3">
    <source>
        <dbReference type="Google" id="ProtNLM"/>
    </source>
</evidence>
<reference evidence="1 2" key="1">
    <citation type="submission" date="2018-07" db="EMBL/GenBank/DDBJ databases">
        <title>Whole genome Sequencing of Pseudoxanthomonas gei KCTC 32298 (T).</title>
        <authorList>
            <person name="Kumar S."/>
            <person name="Bansal K."/>
            <person name="Kaur A."/>
            <person name="Patil P."/>
            <person name="Sharma S."/>
            <person name="Patil P.B."/>
        </authorList>
    </citation>
    <scope>NUCLEOTIDE SEQUENCE [LARGE SCALE GENOMIC DNA]</scope>
    <source>
        <strain evidence="1 2">KCTC 32298</strain>
    </source>
</reference>
<protein>
    <recommendedName>
        <fullName evidence="3">KTSC domain-containing protein</fullName>
    </recommendedName>
</protein>
<dbReference type="EMBL" id="QOVG01000002">
    <property type="protein sequence ID" value="NDK38172.1"/>
    <property type="molecule type" value="Genomic_DNA"/>
</dbReference>
<gene>
    <name evidence="1" type="ORF">DT603_04875</name>
</gene>
<evidence type="ECO:0000313" key="1">
    <source>
        <dbReference type="EMBL" id="NDK38172.1"/>
    </source>
</evidence>
<sequence length="94" mass="10687">MATTQQLQAEDGEEQELDLCEVGFHGFSVTANAWMNYQVVVRIGPAANRYKASTARMSQQDQYSHFFPAGQCVTRSYLQPMSIEHGHRMHRHTA</sequence>
<evidence type="ECO:0000313" key="2">
    <source>
        <dbReference type="Proteomes" id="UP001429354"/>
    </source>
</evidence>
<keyword evidence="2" id="KW-1185">Reference proteome</keyword>
<dbReference type="Proteomes" id="UP001429354">
    <property type="component" value="Unassembled WGS sequence"/>
</dbReference>
<proteinExistence type="predicted"/>
<name>A0ABX0A9I8_9GAMM</name>
<organism evidence="1 2">
    <name type="scientific">Pseudoxanthomonas gei</name>
    <dbReference type="NCBI Taxonomy" id="1383030"/>
    <lineage>
        <taxon>Bacteria</taxon>
        <taxon>Pseudomonadati</taxon>
        <taxon>Pseudomonadota</taxon>
        <taxon>Gammaproteobacteria</taxon>
        <taxon>Lysobacterales</taxon>
        <taxon>Lysobacteraceae</taxon>
        <taxon>Pseudoxanthomonas</taxon>
    </lineage>
</organism>
<accession>A0ABX0A9I8</accession>
<comment type="caution">
    <text evidence="1">The sequence shown here is derived from an EMBL/GenBank/DDBJ whole genome shotgun (WGS) entry which is preliminary data.</text>
</comment>